<sequence length="487" mass="54701">MCCRCCGVTQQKVWVFGLGTLLTLLGLLATIWWPALIDSMVWKALPLTPTSKTFEKWEVLPIPVYLNMYLWNWTNAAEVALKGVKPNFQQLGPYVYREERVKKDIVWHENKTVTFKPTRTWHWEEAMSGGKQSDLVTVPHLPSIAAAETMRNKPKFIKSMFNKGLNENGGALYVTHTAGEWLFEGFTDEFLHYAMELKNPLAPPVETDQFAWFLNRNGSKEAEGAFTVHTGVGDIKQLGDIQFWNGLNHTGWYEGECGRLNGSTTDIFVPNEPLEKSLTIFIADTCRIINLEYTGIAMEIEGIKGWKYEATRNTFDNGQLNANMRCYCPVDRQPNNCPATGATDLGPCAEGAPMYLSAAHFMNADASYAQTITGFEPNYERDNFFIIMERKMGVPLQVNAAVMVSLLIEPDADIDILKNVPTFYGPLFTTASRAVIDKALSKELRLVLNLPDIGRYTGVGLLCLGCLLIAIGIYLTVKRKWYGQQSL</sequence>
<dbReference type="GO" id="GO:0005737">
    <property type="term" value="C:cytoplasm"/>
    <property type="evidence" value="ECO:0007669"/>
    <property type="project" value="TreeGrafter"/>
</dbReference>
<dbReference type="SMR" id="A0A0M4ESR3"/>
<dbReference type="PANTHER" id="PTHR11923:SF114">
    <property type="entry name" value="FI02050P-RELATED"/>
    <property type="match status" value="1"/>
</dbReference>
<evidence type="ECO:0000256" key="4">
    <source>
        <dbReference type="ARBA" id="ARBA00022692"/>
    </source>
</evidence>
<evidence type="ECO:0000313" key="9">
    <source>
        <dbReference type="EMBL" id="ALC40170.1"/>
    </source>
</evidence>
<evidence type="ECO:0000256" key="5">
    <source>
        <dbReference type="ARBA" id="ARBA00022989"/>
    </source>
</evidence>
<comment type="subcellular location">
    <subcellularLocation>
        <location evidence="1">Cell membrane</location>
    </subcellularLocation>
</comment>
<keyword evidence="3" id="KW-1003">Cell membrane</keyword>
<keyword evidence="6 8" id="KW-0472">Membrane</keyword>
<feature type="transmembrane region" description="Helical" evidence="8">
    <location>
        <begin position="456"/>
        <end position="477"/>
    </location>
</feature>
<evidence type="ECO:0000256" key="7">
    <source>
        <dbReference type="ARBA" id="ARBA00023180"/>
    </source>
</evidence>
<evidence type="ECO:0000256" key="6">
    <source>
        <dbReference type="ARBA" id="ARBA00023136"/>
    </source>
</evidence>
<accession>A0A0M4ESR3</accession>
<organism evidence="9 10">
    <name type="scientific">Drosophila busckii</name>
    <name type="common">Fruit fly</name>
    <dbReference type="NCBI Taxonomy" id="30019"/>
    <lineage>
        <taxon>Eukaryota</taxon>
        <taxon>Metazoa</taxon>
        <taxon>Ecdysozoa</taxon>
        <taxon>Arthropoda</taxon>
        <taxon>Hexapoda</taxon>
        <taxon>Insecta</taxon>
        <taxon>Pterygota</taxon>
        <taxon>Neoptera</taxon>
        <taxon>Endopterygota</taxon>
        <taxon>Diptera</taxon>
        <taxon>Brachycera</taxon>
        <taxon>Muscomorpha</taxon>
        <taxon>Ephydroidea</taxon>
        <taxon>Drosophilidae</taxon>
        <taxon>Drosophila</taxon>
    </lineage>
</organism>
<dbReference type="GO" id="GO:0005886">
    <property type="term" value="C:plasma membrane"/>
    <property type="evidence" value="ECO:0007669"/>
    <property type="project" value="UniProtKB-SubCell"/>
</dbReference>
<dbReference type="OMA" id="RCCGVTQ"/>
<dbReference type="PRINTS" id="PR01609">
    <property type="entry name" value="CD36FAMILY"/>
</dbReference>
<dbReference type="EMBL" id="CP012523">
    <property type="protein sequence ID" value="ALC40170.1"/>
    <property type="molecule type" value="Genomic_DNA"/>
</dbReference>
<gene>
    <name evidence="9" type="ORF">Dbus_chr2Lg2255</name>
</gene>
<feature type="non-terminal residue" evidence="9">
    <location>
        <position position="487"/>
    </location>
</feature>
<evidence type="ECO:0000313" key="10">
    <source>
        <dbReference type="Proteomes" id="UP000494163"/>
    </source>
</evidence>
<evidence type="ECO:0000256" key="3">
    <source>
        <dbReference type="ARBA" id="ARBA00022475"/>
    </source>
</evidence>
<dbReference type="Pfam" id="PF01130">
    <property type="entry name" value="CD36"/>
    <property type="match status" value="1"/>
</dbReference>
<evidence type="ECO:0000256" key="8">
    <source>
        <dbReference type="SAM" id="Phobius"/>
    </source>
</evidence>
<evidence type="ECO:0000256" key="2">
    <source>
        <dbReference type="ARBA" id="ARBA00010532"/>
    </source>
</evidence>
<keyword evidence="7" id="KW-0325">Glycoprotein</keyword>
<dbReference type="Proteomes" id="UP000494163">
    <property type="component" value="Chromosome 2L"/>
</dbReference>
<protein>
    <submittedName>
        <fullName evidence="9">NinaD</fullName>
    </submittedName>
</protein>
<proteinExistence type="inferred from homology"/>
<feature type="transmembrane region" description="Helical" evidence="8">
    <location>
        <begin position="12"/>
        <end position="33"/>
    </location>
</feature>
<name>A0A0M4ESR3_DROBS</name>
<dbReference type="STRING" id="30019.A0A0M4ESR3"/>
<dbReference type="InterPro" id="IPR002159">
    <property type="entry name" value="CD36_fam"/>
</dbReference>
<dbReference type="AlphaFoldDB" id="A0A0M4ESR3"/>
<evidence type="ECO:0000256" key="1">
    <source>
        <dbReference type="ARBA" id="ARBA00004236"/>
    </source>
</evidence>
<comment type="similarity">
    <text evidence="2">Belongs to the CD36 family.</text>
</comment>
<dbReference type="OrthoDB" id="514335at2759"/>
<keyword evidence="10" id="KW-1185">Reference proteome</keyword>
<dbReference type="GO" id="GO:0005044">
    <property type="term" value="F:scavenger receptor activity"/>
    <property type="evidence" value="ECO:0007669"/>
    <property type="project" value="TreeGrafter"/>
</dbReference>
<keyword evidence="5 8" id="KW-1133">Transmembrane helix</keyword>
<keyword evidence="4 8" id="KW-0812">Transmembrane</keyword>
<dbReference type="PANTHER" id="PTHR11923">
    <property type="entry name" value="SCAVENGER RECEPTOR CLASS B TYPE-1 SR-B1"/>
    <property type="match status" value="1"/>
</dbReference>
<reference evidence="9 10" key="1">
    <citation type="submission" date="2015-08" db="EMBL/GenBank/DDBJ databases">
        <title>Ancestral chromatin configuration constrains chromatin evolution on differentiating sex chromosomes in Drosophila.</title>
        <authorList>
            <person name="Zhou Q."/>
            <person name="Bachtrog D."/>
        </authorList>
    </citation>
    <scope>NUCLEOTIDE SEQUENCE [LARGE SCALE GENOMIC DNA]</scope>
    <source>
        <tissue evidence="9">Whole larvae</tissue>
    </source>
</reference>